<reference evidence="4 5" key="1">
    <citation type="journal article" date="2013" name="Genome Biol. Evol.">
        <title>Sequence context of indel mutations and their effect on protein evolution in a bacterial endosymbiont.</title>
        <authorList>
            <person name="Williams L.E."/>
            <person name="Wernegreen J.J."/>
        </authorList>
    </citation>
    <scope>NUCLEOTIDE SEQUENCE [LARGE SCALE GENOMIC DNA]</scope>
    <source>
        <strain evidence="4 5">640</strain>
    </source>
</reference>
<feature type="compositionally biased region" description="Basic and acidic residues" evidence="2">
    <location>
        <begin position="554"/>
        <end position="572"/>
    </location>
</feature>
<evidence type="ECO:0000256" key="1">
    <source>
        <dbReference type="ARBA" id="ARBA00010116"/>
    </source>
</evidence>
<proteinExistence type="inferred from homology"/>
<dbReference type="Gene3D" id="2.40.160.160">
    <property type="entry name" value="Inverse autotransporter, beta-domain"/>
    <property type="match status" value="1"/>
</dbReference>
<comment type="similarity">
    <text evidence="1">Belongs to the intimin/invasin family.</text>
</comment>
<protein>
    <submittedName>
        <fullName evidence="4">Adhesin</fullName>
    </submittedName>
</protein>
<dbReference type="RefSeq" id="WP_015344634.1">
    <property type="nucleotide sequence ID" value="NC_020075.1"/>
</dbReference>
<evidence type="ECO:0000259" key="3">
    <source>
        <dbReference type="Pfam" id="PF11924"/>
    </source>
</evidence>
<dbReference type="EMBL" id="CP003903">
    <property type="protein sequence ID" value="AGC03652.1"/>
    <property type="molecule type" value="Genomic_DNA"/>
</dbReference>
<accession>A0ABM5NDJ8</accession>
<feature type="region of interest" description="Disordered" evidence="2">
    <location>
        <begin position="641"/>
        <end position="669"/>
    </location>
</feature>
<dbReference type="Proteomes" id="UP000011067">
    <property type="component" value="Chromosome"/>
</dbReference>
<dbReference type="PANTHER" id="PTHR39576">
    <property type="entry name" value="ATTACHING AND EFFACING PROTEIN HOMOLOG-RELATED-RELATED"/>
    <property type="match status" value="1"/>
</dbReference>
<evidence type="ECO:0000313" key="4">
    <source>
        <dbReference type="EMBL" id="AGC03652.1"/>
    </source>
</evidence>
<feature type="compositionally biased region" description="Acidic residues" evidence="2">
    <location>
        <begin position="646"/>
        <end position="656"/>
    </location>
</feature>
<dbReference type="PANTHER" id="PTHR39576:SF2">
    <property type="entry name" value="ATTACHING AND EFFACING PROTEIN HOMOLOG-RELATED"/>
    <property type="match status" value="1"/>
</dbReference>
<evidence type="ECO:0000256" key="2">
    <source>
        <dbReference type="SAM" id="MobiDB-lite"/>
    </source>
</evidence>
<organism evidence="4 5">
    <name type="scientific">Candidatus Blochmanniella chromaiodes str. 640</name>
    <dbReference type="NCBI Taxonomy" id="1240471"/>
    <lineage>
        <taxon>Bacteria</taxon>
        <taxon>Pseudomonadati</taxon>
        <taxon>Pseudomonadota</taxon>
        <taxon>Gammaproteobacteria</taxon>
        <taxon>Enterobacterales</taxon>
        <taxon>Enterobacteriaceae</taxon>
        <taxon>ant endosymbionts</taxon>
        <taxon>Candidatus Blochmanniella</taxon>
    </lineage>
</organism>
<feature type="region of interest" description="Disordered" evidence="2">
    <location>
        <begin position="549"/>
        <end position="572"/>
    </location>
</feature>
<sequence>MPTFIILGIIFQIFTYNKIAWCSTLTEGIKSNISNNMFQDDLYQKEMKLHTHDHIHHTLNFYPYTTNKLRIHAYNYRPPFSSTYKSKMQLQNDSINMFHSFYTQRNKHKKNLSFMQLGIHNLLSEQIFNFGGGKRHLTNDKYAIGYNTFYHCPISKQSSQPYSINVGVEYWLHNTLFMLNNYYNLDNIFDPETSLQKCNIHYPRSGHQLYIQTKFPRFFEFTGKIKLEQFIYEKKYKKIFNKKNSDYYLSLDLNYQPIPMLGFSINNIFLNKQYNSTICRVLITYQFGTPIIEQIHYTNNENKSILNNLDTIIQPFIPTIIPHHDYISINDHNYLSSLQRTHKITGYPGEIKIIKINDNNDKYVRWDLESLENHGGNIVAITNNTYALYFPNYPIAQENNIVVAYITNNTTQPHQKQKKQNIHIVVKDFVQKPLLNTNTQKKYASIVNMNNDSGINVTENTAAHTLIHYDYDQRSSSIKSNTSVSNIFFAPQSQNDVCNTTTTENDQNTIIEDNRIFLAPPPPPIPFPFLEKDSSEFIASSTLKDTSLLSQSVSHEDQQTHSEKNADSEGMHDSFFKSSEIEFNQSDDLSYRLFAHRKSNFASVGTTEHINKLENTIRERKKTKHLSDMEQIFVKLNLAQSSSSISEEDCATDDSSDSFNSTNKETRYH</sequence>
<dbReference type="InterPro" id="IPR038177">
    <property type="entry name" value="IAT_beta_sf"/>
</dbReference>
<feature type="domain" description="Inverse autotransporter beta-domain" evidence="3">
    <location>
        <begin position="41"/>
        <end position="304"/>
    </location>
</feature>
<dbReference type="InterPro" id="IPR024519">
    <property type="entry name" value="IAT_beta"/>
</dbReference>
<gene>
    <name evidence="4" type="ORF">BCHRO640_396</name>
</gene>
<dbReference type="InterPro" id="IPR051715">
    <property type="entry name" value="Intimin-Invasin_domain"/>
</dbReference>
<dbReference type="Pfam" id="PF11924">
    <property type="entry name" value="IAT_beta"/>
    <property type="match status" value="1"/>
</dbReference>
<evidence type="ECO:0000313" key="5">
    <source>
        <dbReference type="Proteomes" id="UP000011067"/>
    </source>
</evidence>
<keyword evidence="5" id="KW-1185">Reference proteome</keyword>
<name>A0ABM5NDJ8_9ENTR</name>